<evidence type="ECO:0000256" key="3">
    <source>
        <dbReference type="SAM" id="Phobius"/>
    </source>
</evidence>
<dbReference type="EMBL" id="DAKRPA010000051">
    <property type="protein sequence ID" value="DBA01245.1"/>
    <property type="molecule type" value="Genomic_DNA"/>
</dbReference>
<dbReference type="AlphaFoldDB" id="A0AAV2Z5Z6"/>
<evidence type="ECO:0000256" key="2">
    <source>
        <dbReference type="ARBA" id="ARBA00022737"/>
    </source>
</evidence>
<name>A0AAV2Z5Z6_9STRA</name>
<evidence type="ECO:0000313" key="6">
    <source>
        <dbReference type="EMBL" id="DBA01245.1"/>
    </source>
</evidence>
<dbReference type="PROSITE" id="PS50011">
    <property type="entry name" value="PROTEIN_KINASE_DOM"/>
    <property type="match status" value="1"/>
</dbReference>
<dbReference type="Pfam" id="PF13855">
    <property type="entry name" value="LRR_8"/>
    <property type="match status" value="1"/>
</dbReference>
<dbReference type="InterPro" id="IPR011009">
    <property type="entry name" value="Kinase-like_dom_sf"/>
</dbReference>
<keyword evidence="3" id="KW-0812">Transmembrane</keyword>
<keyword evidence="4" id="KW-0732">Signal</keyword>
<dbReference type="Proteomes" id="UP001146120">
    <property type="component" value="Unassembled WGS sequence"/>
</dbReference>
<dbReference type="SUPFAM" id="SSF56112">
    <property type="entry name" value="Protein kinase-like (PK-like)"/>
    <property type="match status" value="1"/>
</dbReference>
<feature type="signal peptide" evidence="4">
    <location>
        <begin position="1"/>
        <end position="25"/>
    </location>
</feature>
<keyword evidence="1" id="KW-0433">Leucine-rich repeat</keyword>
<sequence>MVLRWLVTASAVAVAVASLSLHAHAAPCSSLKDTILTSKGCPSQCRSAPCVYYAPTTECRDLQLSGPCYTGNDTTVPTVADACDVSYQCLSQVVVSQKQVWLVISDTSLNQQFTVVPFTSIKDITYDSTAVAVQVFGNADNEKGKVKDIKLDDSFVKTPKAITMFIANNMNLRAYLADRELPTSWEIIIFSNANLNKVPATWSKLGAVTKLDLSMNYLTEFPDEKSDMFSALKTLKSLNLSSNDISEFNAKYPALTSLDLSFNPKISKIPDMVFDSDGITELLMRGCNLTNLQLTSDQHTRLSQMKNFDAAPTFTSCPSGYGDKDLRGYKVCVKGAASSSSKSGSSNTLAIALGSAAGVLVLCGIGFFFYRRNKKKSDDYYVDTVGKPGEHTYTGGEFTGGMAGTDTFGSSSIWNDPDLLAVRVEYKDIELVKLLARGGFGEVWLGLYMNENSGAKLSDFGISRNRSVEETMTAGVGTSRWIAPEVILGGHYTEFADVYSFGVVLSELDTCKTPYHDAVNTNGAKMQDVTILQLVSAGKLQPSFSPSSPPSIVQLARACLSFDPAERPSAIHISYELRKILRDELSSK</sequence>
<keyword evidence="7" id="KW-1185">Reference proteome</keyword>
<keyword evidence="3" id="KW-0472">Membrane</keyword>
<dbReference type="PANTHER" id="PTHR44329">
    <property type="entry name" value="SERINE/THREONINE-PROTEIN KINASE TNNI3K-RELATED"/>
    <property type="match status" value="1"/>
</dbReference>
<proteinExistence type="predicted"/>
<dbReference type="SUPFAM" id="SSF52058">
    <property type="entry name" value="L domain-like"/>
    <property type="match status" value="1"/>
</dbReference>
<protein>
    <recommendedName>
        <fullName evidence="5">Protein kinase domain-containing protein</fullName>
    </recommendedName>
</protein>
<accession>A0AAV2Z5Z6</accession>
<keyword evidence="3" id="KW-1133">Transmembrane helix</keyword>
<feature type="domain" description="Protein kinase" evidence="5">
    <location>
        <begin position="202"/>
        <end position="581"/>
    </location>
</feature>
<reference evidence="6" key="1">
    <citation type="submission" date="2022-11" db="EMBL/GenBank/DDBJ databases">
        <authorList>
            <person name="Morgan W.R."/>
            <person name="Tartar A."/>
        </authorList>
    </citation>
    <scope>NUCLEOTIDE SEQUENCE</scope>
    <source>
        <strain evidence="6">ARSEF 373</strain>
    </source>
</reference>
<dbReference type="PANTHER" id="PTHR44329:SF214">
    <property type="entry name" value="PROTEIN KINASE DOMAIN-CONTAINING PROTEIN"/>
    <property type="match status" value="1"/>
</dbReference>
<dbReference type="InterPro" id="IPR001611">
    <property type="entry name" value="Leu-rich_rpt"/>
</dbReference>
<reference evidence="6" key="2">
    <citation type="journal article" date="2023" name="Microbiol Resour">
        <title>Decontamination and Annotation of the Draft Genome Sequence of the Oomycete Lagenidium giganteum ARSEF 373.</title>
        <authorList>
            <person name="Morgan W.R."/>
            <person name="Tartar A."/>
        </authorList>
    </citation>
    <scope>NUCLEOTIDE SEQUENCE</scope>
    <source>
        <strain evidence="6">ARSEF 373</strain>
    </source>
</reference>
<evidence type="ECO:0000259" key="5">
    <source>
        <dbReference type="PROSITE" id="PS50011"/>
    </source>
</evidence>
<dbReference type="GO" id="GO:0005524">
    <property type="term" value="F:ATP binding"/>
    <property type="evidence" value="ECO:0007669"/>
    <property type="project" value="InterPro"/>
</dbReference>
<dbReference type="Gene3D" id="1.10.510.10">
    <property type="entry name" value="Transferase(Phosphotransferase) domain 1"/>
    <property type="match status" value="1"/>
</dbReference>
<dbReference type="InterPro" id="IPR032675">
    <property type="entry name" value="LRR_dom_sf"/>
</dbReference>
<comment type="caution">
    <text evidence="6">The sequence shown here is derived from an EMBL/GenBank/DDBJ whole genome shotgun (WGS) entry which is preliminary data.</text>
</comment>
<gene>
    <name evidence="6" type="ORF">N0F65_010837</name>
</gene>
<dbReference type="Gene3D" id="3.80.10.10">
    <property type="entry name" value="Ribonuclease Inhibitor"/>
    <property type="match status" value="1"/>
</dbReference>
<dbReference type="Pfam" id="PF00069">
    <property type="entry name" value="Pkinase"/>
    <property type="match status" value="1"/>
</dbReference>
<dbReference type="InterPro" id="IPR051681">
    <property type="entry name" value="Ser/Thr_Kinases-Pseudokinases"/>
</dbReference>
<keyword evidence="2" id="KW-0677">Repeat</keyword>
<evidence type="ECO:0000256" key="4">
    <source>
        <dbReference type="SAM" id="SignalP"/>
    </source>
</evidence>
<feature type="chain" id="PRO_5043977071" description="Protein kinase domain-containing protein" evidence="4">
    <location>
        <begin position="26"/>
        <end position="588"/>
    </location>
</feature>
<dbReference type="Gene3D" id="1.20.5.510">
    <property type="entry name" value="Single helix bin"/>
    <property type="match status" value="1"/>
</dbReference>
<dbReference type="GO" id="GO:0004674">
    <property type="term" value="F:protein serine/threonine kinase activity"/>
    <property type="evidence" value="ECO:0007669"/>
    <property type="project" value="TreeGrafter"/>
</dbReference>
<evidence type="ECO:0000313" key="7">
    <source>
        <dbReference type="Proteomes" id="UP001146120"/>
    </source>
</evidence>
<evidence type="ECO:0000256" key="1">
    <source>
        <dbReference type="ARBA" id="ARBA00022614"/>
    </source>
</evidence>
<organism evidence="6 7">
    <name type="scientific">Lagenidium giganteum</name>
    <dbReference type="NCBI Taxonomy" id="4803"/>
    <lineage>
        <taxon>Eukaryota</taxon>
        <taxon>Sar</taxon>
        <taxon>Stramenopiles</taxon>
        <taxon>Oomycota</taxon>
        <taxon>Peronosporomycetes</taxon>
        <taxon>Pythiales</taxon>
        <taxon>Pythiaceae</taxon>
    </lineage>
</organism>
<dbReference type="InterPro" id="IPR000719">
    <property type="entry name" value="Prot_kinase_dom"/>
</dbReference>
<feature type="transmembrane region" description="Helical" evidence="3">
    <location>
        <begin position="349"/>
        <end position="370"/>
    </location>
</feature>